<dbReference type="InterPro" id="IPR056909">
    <property type="entry name" value="SU10_portal"/>
</dbReference>
<evidence type="ECO:0008006" key="4">
    <source>
        <dbReference type="Google" id="ProtNLM"/>
    </source>
</evidence>
<feature type="coiled-coil region" evidence="1">
    <location>
        <begin position="652"/>
        <end position="693"/>
    </location>
</feature>
<proteinExistence type="predicted"/>
<accession>A0A414NWE4</accession>
<gene>
    <name evidence="2" type="ORF">DW674_06810</name>
</gene>
<reference evidence="2 3" key="1">
    <citation type="submission" date="2018-08" db="EMBL/GenBank/DDBJ databases">
        <title>A genome reference for cultivated species of the human gut microbiota.</title>
        <authorList>
            <person name="Zou Y."/>
            <person name="Xue W."/>
            <person name="Luo G."/>
        </authorList>
    </citation>
    <scope>NUCLEOTIDE SEQUENCE [LARGE SCALE GENOMIC DNA]</scope>
    <source>
        <strain evidence="2 3">AM25-21AC</strain>
    </source>
</reference>
<name>A0A414NWE4_9FIRM</name>
<dbReference type="OrthoDB" id="5464900at2"/>
<evidence type="ECO:0000313" key="2">
    <source>
        <dbReference type="EMBL" id="RHF51469.1"/>
    </source>
</evidence>
<evidence type="ECO:0000256" key="1">
    <source>
        <dbReference type="SAM" id="Coils"/>
    </source>
</evidence>
<sequence>MNQNDAAQFDAAQNALQQQARMQQAAAFSMAPQGVGLSVNNGYGLHDIVYPVPQDEEAEDISLDTLSQEEIDKIMRAYKNGKQAADNYYRATVEPKIIRRLKLYRADKELYKKKFPSLSELNNWVSKDIKTTIDWILPNLIEVFSANDSPVDIVGQSVEDDDNAKLLQEVINYFVMKKNNFFTFIATLAKDGLVTNFGCAKVYWNRDETRKPMQVLADAQMMQMLAIEQQQGRIEITDLKQADPQGDFLIVSFDVIAVKSNTPVLENMSPSELRFTHETRDLHDAKFVAQRKIVKGDYLKRKEIEGVYSNIDKALSQGDNGSARWTTLDIEHDKELTNINDFLSDGDTASREYELYEAYLKVDYNNDGIMEHVIVHAVGDTPLKIQTNTFEMPPFFVFSPEYEPYSIFNETGFAEEWEQLQDLKTALVRQIIIATAKNCRGQKFVNEQAVDMDAMMDGEEFVPTEGDPSAAILFPPSVPTDPNAMTLIQYAQNELESQSGSTRYNQGLDSNSLNMTATGISAIMGAADKKIKLIARFLAETTWIPIVKFLILLCQKFLDDGQVIRLLNQDIAIRRDQLNLDYDLVVNVGQGAGTKEAEIQYLMVLIQQLYPTLQQVGIVNASSWYKVTKELLERMGIRSTAKFLLDPESPEFQQMQAQAAQAQQAAEQKQDALAQAQLQLKEQDIKAKQLAKLSARFSELPIDAQIQALQQLGITTTPQSFANKAIEDTQKAIVEHYTSGAGGAIYGGK</sequence>
<keyword evidence="1" id="KW-0175">Coiled coil</keyword>
<comment type="caution">
    <text evidence="2">The sequence shown here is derived from an EMBL/GenBank/DDBJ whole genome shotgun (WGS) entry which is preliminary data.</text>
</comment>
<evidence type="ECO:0000313" key="3">
    <source>
        <dbReference type="Proteomes" id="UP000283442"/>
    </source>
</evidence>
<dbReference type="RefSeq" id="WP_118176099.1">
    <property type="nucleotide sequence ID" value="NZ_JAQEAO010000001.1"/>
</dbReference>
<dbReference type="AlphaFoldDB" id="A0A414NWE4"/>
<dbReference type="Pfam" id="PF23899">
    <property type="entry name" value="SU10_portal"/>
    <property type="match status" value="1"/>
</dbReference>
<organism evidence="2 3">
    <name type="scientific">Mitsuokella multacida</name>
    <dbReference type="NCBI Taxonomy" id="52226"/>
    <lineage>
        <taxon>Bacteria</taxon>
        <taxon>Bacillati</taxon>
        <taxon>Bacillota</taxon>
        <taxon>Negativicutes</taxon>
        <taxon>Selenomonadales</taxon>
        <taxon>Selenomonadaceae</taxon>
        <taxon>Mitsuokella</taxon>
    </lineage>
</organism>
<protein>
    <recommendedName>
        <fullName evidence="4">Portal protein</fullName>
    </recommendedName>
</protein>
<dbReference type="EMBL" id="QRHE01000006">
    <property type="protein sequence ID" value="RHF51469.1"/>
    <property type="molecule type" value="Genomic_DNA"/>
</dbReference>
<dbReference type="Proteomes" id="UP000283442">
    <property type="component" value="Unassembled WGS sequence"/>
</dbReference>